<name>A0A366EMA9_9HYPH</name>
<reference evidence="3 4" key="1">
    <citation type="submission" date="2018-06" db="EMBL/GenBank/DDBJ databases">
        <title>Genomic Encyclopedia of Type Strains, Phase IV (KMG-IV): sequencing the most valuable type-strain genomes for metagenomic binning, comparative biology and taxonomic classification.</title>
        <authorList>
            <person name="Goeker M."/>
        </authorList>
    </citation>
    <scope>NUCLEOTIDE SEQUENCE [LARGE SCALE GENOMIC DNA]</scope>
    <source>
        <strain evidence="3 4">DSM 24875</strain>
    </source>
</reference>
<evidence type="ECO:0000313" key="4">
    <source>
        <dbReference type="Proteomes" id="UP000253529"/>
    </source>
</evidence>
<dbReference type="EMBL" id="QNRK01000046">
    <property type="protein sequence ID" value="RBP03116.1"/>
    <property type="molecule type" value="Genomic_DNA"/>
</dbReference>
<gene>
    <name evidence="3" type="ORF">DFR50_14640</name>
</gene>
<evidence type="ECO:0000256" key="1">
    <source>
        <dbReference type="SAM" id="Phobius"/>
    </source>
</evidence>
<feature type="transmembrane region" description="Helical" evidence="1">
    <location>
        <begin position="159"/>
        <end position="179"/>
    </location>
</feature>
<sequence length="187" mass="19150">MRIFITTLAAGAALLGAAAASATTYDVSFTSKQAAGPYGDHGKITGTMVVNSAGVVTAFTGTASDFLDGWPGGSVWDGPVTLGQGSKSPIFTPLDDTFSTTSPYFTGEGIGLVGTGTRNAGYNYRLYNDYGPQMTWFGDSGLNAIAVQYTVEATAVPEASTWAMMAIGFAVFGVAAVGARRRSAALA</sequence>
<evidence type="ECO:0000313" key="3">
    <source>
        <dbReference type="EMBL" id="RBP03116.1"/>
    </source>
</evidence>
<dbReference type="RefSeq" id="WP_147262956.1">
    <property type="nucleotide sequence ID" value="NZ_QNRK01000046.1"/>
</dbReference>
<keyword evidence="4" id="KW-1185">Reference proteome</keyword>
<accession>A0A366EMA9</accession>
<dbReference type="AlphaFoldDB" id="A0A366EMA9"/>
<organism evidence="3 4">
    <name type="scientific">Roseiarcus fermentans</name>
    <dbReference type="NCBI Taxonomy" id="1473586"/>
    <lineage>
        <taxon>Bacteria</taxon>
        <taxon>Pseudomonadati</taxon>
        <taxon>Pseudomonadota</taxon>
        <taxon>Alphaproteobacteria</taxon>
        <taxon>Hyphomicrobiales</taxon>
        <taxon>Roseiarcaceae</taxon>
        <taxon>Roseiarcus</taxon>
    </lineage>
</organism>
<feature type="chain" id="PRO_5017007875" evidence="2">
    <location>
        <begin position="23"/>
        <end position="187"/>
    </location>
</feature>
<keyword evidence="1" id="KW-0812">Transmembrane</keyword>
<keyword evidence="1" id="KW-0472">Membrane</keyword>
<keyword evidence="2" id="KW-0732">Signal</keyword>
<evidence type="ECO:0000256" key="2">
    <source>
        <dbReference type="SAM" id="SignalP"/>
    </source>
</evidence>
<dbReference type="Proteomes" id="UP000253529">
    <property type="component" value="Unassembled WGS sequence"/>
</dbReference>
<proteinExistence type="predicted"/>
<comment type="caution">
    <text evidence="3">The sequence shown here is derived from an EMBL/GenBank/DDBJ whole genome shotgun (WGS) entry which is preliminary data.</text>
</comment>
<feature type="signal peptide" evidence="2">
    <location>
        <begin position="1"/>
        <end position="22"/>
    </location>
</feature>
<keyword evidence="1" id="KW-1133">Transmembrane helix</keyword>
<protein>
    <submittedName>
        <fullName evidence="3">Putative secreted protein with PEP-CTERM sorting signal</fullName>
    </submittedName>
</protein>